<evidence type="ECO:0000256" key="1">
    <source>
        <dbReference type="SAM" id="MobiDB-lite"/>
    </source>
</evidence>
<evidence type="ECO:0000313" key="3">
    <source>
        <dbReference type="Proteomes" id="UP001457282"/>
    </source>
</evidence>
<comment type="caution">
    <text evidence="2">The sequence shown here is derived from an EMBL/GenBank/DDBJ whole genome shotgun (WGS) entry which is preliminary data.</text>
</comment>
<name>A0AAW1WBU1_RUBAR</name>
<dbReference type="Proteomes" id="UP001457282">
    <property type="component" value="Unassembled WGS sequence"/>
</dbReference>
<organism evidence="2 3">
    <name type="scientific">Rubus argutus</name>
    <name type="common">Southern blackberry</name>
    <dbReference type="NCBI Taxonomy" id="59490"/>
    <lineage>
        <taxon>Eukaryota</taxon>
        <taxon>Viridiplantae</taxon>
        <taxon>Streptophyta</taxon>
        <taxon>Embryophyta</taxon>
        <taxon>Tracheophyta</taxon>
        <taxon>Spermatophyta</taxon>
        <taxon>Magnoliopsida</taxon>
        <taxon>eudicotyledons</taxon>
        <taxon>Gunneridae</taxon>
        <taxon>Pentapetalae</taxon>
        <taxon>rosids</taxon>
        <taxon>fabids</taxon>
        <taxon>Rosales</taxon>
        <taxon>Rosaceae</taxon>
        <taxon>Rosoideae</taxon>
        <taxon>Rosoideae incertae sedis</taxon>
        <taxon>Rubus</taxon>
    </lineage>
</organism>
<reference evidence="2 3" key="1">
    <citation type="journal article" date="2023" name="G3 (Bethesda)">
        <title>A chromosome-length genome assembly and annotation of blackberry (Rubus argutus, cv. 'Hillquist').</title>
        <authorList>
            <person name="Bruna T."/>
            <person name="Aryal R."/>
            <person name="Dudchenko O."/>
            <person name="Sargent D.J."/>
            <person name="Mead D."/>
            <person name="Buti M."/>
            <person name="Cavallini A."/>
            <person name="Hytonen T."/>
            <person name="Andres J."/>
            <person name="Pham M."/>
            <person name="Weisz D."/>
            <person name="Mascagni F."/>
            <person name="Usai G."/>
            <person name="Natali L."/>
            <person name="Bassil N."/>
            <person name="Fernandez G.E."/>
            <person name="Lomsadze A."/>
            <person name="Armour M."/>
            <person name="Olukolu B."/>
            <person name="Poorten T."/>
            <person name="Britton C."/>
            <person name="Davik J."/>
            <person name="Ashrafi H."/>
            <person name="Aiden E.L."/>
            <person name="Borodovsky M."/>
            <person name="Worthington M."/>
        </authorList>
    </citation>
    <scope>NUCLEOTIDE SEQUENCE [LARGE SCALE GENOMIC DNA]</scope>
    <source>
        <strain evidence="2">PI 553951</strain>
    </source>
</reference>
<keyword evidence="3" id="KW-1185">Reference proteome</keyword>
<dbReference type="AlphaFoldDB" id="A0AAW1WBU1"/>
<accession>A0AAW1WBU1</accession>
<proteinExistence type="predicted"/>
<sequence>MEEYLENFMFGDSKEISVGAVNKNYREMTKESKGIRSGGSSKDSMYSEETQVSHAQKSKEPKDTWGCVVVCERQVVYQSWSSIERCISRWLNRKIQLFPYQNSRSFFICFTQVEATRIAIRGIIPLEGQPDLLLYEWIPVLLNNLKKVIGDVCGGLIEVDKRIERRKYLYEAQIMVKNNVLGFLPEVVKLTQGEQSYFVQIRLLSPAIQSPNISGSRFLFLDSTKLREIPMNFLKSSNQANGGQKWVTFGSAPMSLNSPISSSTSCEKTDDNVDKGKR</sequence>
<gene>
    <name evidence="2" type="ORF">M0R45_030713</name>
</gene>
<protein>
    <submittedName>
        <fullName evidence="2">Uncharacterized protein</fullName>
    </submittedName>
</protein>
<evidence type="ECO:0000313" key="2">
    <source>
        <dbReference type="EMBL" id="KAK9922239.1"/>
    </source>
</evidence>
<feature type="compositionally biased region" description="Polar residues" evidence="1">
    <location>
        <begin position="38"/>
        <end position="55"/>
    </location>
</feature>
<feature type="compositionally biased region" description="Basic and acidic residues" evidence="1">
    <location>
        <begin position="267"/>
        <end position="278"/>
    </location>
</feature>
<feature type="region of interest" description="Disordered" evidence="1">
    <location>
        <begin position="258"/>
        <end position="278"/>
    </location>
</feature>
<dbReference type="EMBL" id="JBEDUW010000006">
    <property type="protein sequence ID" value="KAK9922239.1"/>
    <property type="molecule type" value="Genomic_DNA"/>
</dbReference>
<feature type="region of interest" description="Disordered" evidence="1">
    <location>
        <begin position="30"/>
        <end position="57"/>
    </location>
</feature>